<sequence length="173" mass="19120">MKGKTTKGKISFFLLIALSFIILCNSCSSSKDNPANTTAKKNNHVNSEITKIADAIVPEAGKIMSSWTGKSGKLLLIFEENHMSRCGQVEMALMLTRLHDLYKVNIIALEGAFSTGKNIDAKWFHNLTDSKTREDTALTLLKEGEINAAEFMAIAFPDVKVYGVKMKLNIHLI</sequence>
<feature type="signal peptide" evidence="1">
    <location>
        <begin position="1"/>
        <end position="30"/>
    </location>
</feature>
<feature type="chain" id="PRO_5009521953" evidence="1">
    <location>
        <begin position="31"/>
        <end position="173"/>
    </location>
</feature>
<dbReference type="EMBL" id="MFGW01000236">
    <property type="protein sequence ID" value="OGF58660.1"/>
    <property type="molecule type" value="Genomic_DNA"/>
</dbReference>
<accession>A0A1F5V5I1</accession>
<keyword evidence="1" id="KW-0732">Signal</keyword>
<comment type="caution">
    <text evidence="2">The sequence shown here is derived from an EMBL/GenBank/DDBJ whole genome shotgun (WGS) entry which is preliminary data.</text>
</comment>
<dbReference type="Proteomes" id="UP000178943">
    <property type="component" value="Unassembled WGS sequence"/>
</dbReference>
<reference evidence="2 3" key="1">
    <citation type="journal article" date="2016" name="Nat. Commun.">
        <title>Thousands of microbial genomes shed light on interconnected biogeochemical processes in an aquifer system.</title>
        <authorList>
            <person name="Anantharaman K."/>
            <person name="Brown C.T."/>
            <person name="Hug L.A."/>
            <person name="Sharon I."/>
            <person name="Castelle C.J."/>
            <person name="Probst A.J."/>
            <person name="Thomas B.C."/>
            <person name="Singh A."/>
            <person name="Wilkins M.J."/>
            <person name="Karaoz U."/>
            <person name="Brodie E.L."/>
            <person name="Williams K.H."/>
            <person name="Hubbard S.S."/>
            <person name="Banfield J.F."/>
        </authorList>
    </citation>
    <scope>NUCLEOTIDE SEQUENCE [LARGE SCALE GENOMIC DNA]</scope>
</reference>
<gene>
    <name evidence="2" type="ORF">A2Y62_03910</name>
</gene>
<name>A0A1F5V5I1_9BACT</name>
<evidence type="ECO:0000313" key="2">
    <source>
        <dbReference type="EMBL" id="OGF58660.1"/>
    </source>
</evidence>
<protein>
    <submittedName>
        <fullName evidence="2">Uncharacterized protein</fullName>
    </submittedName>
</protein>
<organism evidence="2 3">
    <name type="scientific">Candidatus Fischerbacteria bacterium RBG_13_37_8</name>
    <dbReference type="NCBI Taxonomy" id="1817863"/>
    <lineage>
        <taxon>Bacteria</taxon>
        <taxon>Candidatus Fischeribacteriota</taxon>
    </lineage>
</organism>
<evidence type="ECO:0000256" key="1">
    <source>
        <dbReference type="SAM" id="SignalP"/>
    </source>
</evidence>
<evidence type="ECO:0000313" key="3">
    <source>
        <dbReference type="Proteomes" id="UP000178943"/>
    </source>
</evidence>
<proteinExistence type="predicted"/>
<dbReference type="STRING" id="1817863.A2Y62_03910"/>
<dbReference type="AlphaFoldDB" id="A0A1F5V5I1"/>